<dbReference type="PANTHER" id="PTHR20910:SF1">
    <property type="entry name" value="SUPEROXIDE DISMUTASE COPPER_ZINC BINDING DOMAIN-CONTAINING PROTEIN"/>
    <property type="match status" value="1"/>
</dbReference>
<proteinExistence type="inferred from homology"/>
<dbReference type="GO" id="GO:0046872">
    <property type="term" value="F:metal ion binding"/>
    <property type="evidence" value="ECO:0007669"/>
    <property type="project" value="InterPro"/>
</dbReference>
<accession>A0A5B0P1B0</accession>
<dbReference type="InterPro" id="IPR001424">
    <property type="entry name" value="SOD_Cu_Zn_dom"/>
</dbReference>
<keyword evidence="5" id="KW-0964">Secreted</keyword>
<keyword evidence="7" id="KW-0732">Signal</keyword>
<dbReference type="Proteomes" id="UP000325313">
    <property type="component" value="Unassembled WGS sequence"/>
</dbReference>
<reference evidence="11 12" key="1">
    <citation type="submission" date="2019-05" db="EMBL/GenBank/DDBJ databases">
        <title>Emergence of the Ug99 lineage of the wheat stem rust pathogen through somatic hybridization.</title>
        <authorList>
            <person name="Li F."/>
            <person name="Upadhyaya N.M."/>
            <person name="Sperschneider J."/>
            <person name="Matny O."/>
            <person name="Nguyen-Phuc H."/>
            <person name="Mago R."/>
            <person name="Raley C."/>
            <person name="Miller M.E."/>
            <person name="Silverstein K.A.T."/>
            <person name="Henningsen E."/>
            <person name="Hirsch C.D."/>
            <person name="Visser B."/>
            <person name="Pretorius Z.A."/>
            <person name="Steffenson B.J."/>
            <person name="Schwessinger B."/>
            <person name="Dodds P.N."/>
            <person name="Figueroa M."/>
        </authorList>
    </citation>
    <scope>NUCLEOTIDE SEQUENCE [LARGE SCALE GENOMIC DNA]</scope>
    <source>
        <strain evidence="9">21-0</strain>
        <strain evidence="10 12">Ug99</strain>
    </source>
</reference>
<gene>
    <name evidence="9" type="ORF">PGT21_012272</name>
    <name evidence="10" type="ORF">PGTUg99_031279</name>
</gene>
<feature type="domain" description="Superoxide dismutase copper/zinc binding" evidence="8">
    <location>
        <begin position="52"/>
        <end position="181"/>
    </location>
</feature>
<evidence type="ECO:0000256" key="3">
    <source>
        <dbReference type="ARBA" id="ARBA00010457"/>
    </source>
</evidence>
<dbReference type="GO" id="GO:0005576">
    <property type="term" value="C:extracellular region"/>
    <property type="evidence" value="ECO:0007669"/>
    <property type="project" value="UniProtKB-SubCell"/>
</dbReference>
<evidence type="ECO:0000313" key="9">
    <source>
        <dbReference type="EMBL" id="KAA1092729.1"/>
    </source>
</evidence>
<dbReference type="Proteomes" id="UP000324748">
    <property type="component" value="Unassembled WGS sequence"/>
</dbReference>
<evidence type="ECO:0000256" key="4">
    <source>
        <dbReference type="ARBA" id="ARBA00012682"/>
    </source>
</evidence>
<evidence type="ECO:0000313" key="12">
    <source>
        <dbReference type="Proteomes" id="UP000325313"/>
    </source>
</evidence>
<dbReference type="AlphaFoldDB" id="A0A5B0P1B0"/>
<name>A0A5B0P1B0_PUCGR</name>
<dbReference type="EMBL" id="VDEP01000373">
    <property type="protein sequence ID" value="KAA1093829.1"/>
    <property type="molecule type" value="Genomic_DNA"/>
</dbReference>
<dbReference type="Pfam" id="PF00080">
    <property type="entry name" value="Sod_Cu"/>
    <property type="match status" value="1"/>
</dbReference>
<protein>
    <recommendedName>
        <fullName evidence="4">superoxide dismutase</fullName>
        <ecNumber evidence="4">1.15.1.1</ecNumber>
    </recommendedName>
</protein>
<comment type="subcellular location">
    <subcellularLocation>
        <location evidence="1">Cell envelope</location>
    </subcellularLocation>
    <subcellularLocation>
        <location evidence="2">Secreted</location>
    </subcellularLocation>
</comment>
<evidence type="ECO:0000256" key="5">
    <source>
        <dbReference type="ARBA" id="ARBA00022525"/>
    </source>
</evidence>
<dbReference type="OrthoDB" id="159229at2759"/>
<dbReference type="OMA" id="QGPFKYH"/>
<dbReference type="InterPro" id="IPR053257">
    <property type="entry name" value="Cu-only_SOD"/>
</dbReference>
<comment type="caution">
    <text evidence="10">The sequence shown here is derived from an EMBL/GenBank/DDBJ whole genome shotgun (WGS) entry which is preliminary data.</text>
</comment>
<dbReference type="EC" id="1.15.1.1" evidence="4"/>
<evidence type="ECO:0000256" key="2">
    <source>
        <dbReference type="ARBA" id="ARBA00004613"/>
    </source>
</evidence>
<feature type="chain" id="PRO_5033473983" description="superoxide dismutase" evidence="7">
    <location>
        <begin position="21"/>
        <end position="185"/>
    </location>
</feature>
<dbReference type="Gene3D" id="2.60.40.200">
    <property type="entry name" value="Superoxide dismutase, copper/zinc binding domain"/>
    <property type="match status" value="1"/>
</dbReference>
<organism evidence="10 12">
    <name type="scientific">Puccinia graminis f. sp. tritici</name>
    <dbReference type="NCBI Taxonomy" id="56615"/>
    <lineage>
        <taxon>Eukaryota</taxon>
        <taxon>Fungi</taxon>
        <taxon>Dikarya</taxon>
        <taxon>Basidiomycota</taxon>
        <taxon>Pucciniomycotina</taxon>
        <taxon>Pucciniomycetes</taxon>
        <taxon>Pucciniales</taxon>
        <taxon>Pucciniaceae</taxon>
        <taxon>Puccinia</taxon>
    </lineage>
</organism>
<evidence type="ECO:0000256" key="1">
    <source>
        <dbReference type="ARBA" id="ARBA00004196"/>
    </source>
</evidence>
<evidence type="ECO:0000259" key="8">
    <source>
        <dbReference type="Pfam" id="PF00080"/>
    </source>
</evidence>
<feature type="signal peptide" evidence="7">
    <location>
        <begin position="1"/>
        <end position="20"/>
    </location>
</feature>
<keyword evidence="11" id="KW-1185">Reference proteome</keyword>
<evidence type="ECO:0000256" key="6">
    <source>
        <dbReference type="ARBA" id="ARBA00049204"/>
    </source>
</evidence>
<sequence length="185" mass="19219">MQLSFISGIVCLSLLKSSEAAPQLSLAQAASHLARPTNARATLMSPTGAPIYGLVEFRATATMDVQVQVTVFGLDHSLPHGEHAYHIHANPVGADGNCEATGGHLNPTGIADSVTCNPMVPKTCKEGDLSGKHGVLAGAQRSIQLSYTDPNLQFSSPESGIIGRGLVIHDSKGARIACGNIIRGN</sequence>
<dbReference type="EMBL" id="VSWC01000080">
    <property type="protein sequence ID" value="KAA1092729.1"/>
    <property type="molecule type" value="Genomic_DNA"/>
</dbReference>
<evidence type="ECO:0000256" key="7">
    <source>
        <dbReference type="SAM" id="SignalP"/>
    </source>
</evidence>
<dbReference type="PANTHER" id="PTHR20910">
    <property type="entry name" value="AGAP001623-PA"/>
    <property type="match status" value="1"/>
</dbReference>
<dbReference type="SUPFAM" id="SSF49329">
    <property type="entry name" value="Cu,Zn superoxide dismutase-like"/>
    <property type="match status" value="1"/>
</dbReference>
<dbReference type="InterPro" id="IPR036423">
    <property type="entry name" value="SOD-like_Cu/Zn_dom_sf"/>
</dbReference>
<comment type="similarity">
    <text evidence="3">Belongs to the Cu-Zn superoxide dismutase family.</text>
</comment>
<dbReference type="FunFam" id="2.60.40.200:FF:000007">
    <property type="entry name" value="Cell surface Cu-only superoxide dismutase 5"/>
    <property type="match status" value="1"/>
</dbReference>
<evidence type="ECO:0000313" key="10">
    <source>
        <dbReference type="EMBL" id="KAA1093829.1"/>
    </source>
</evidence>
<evidence type="ECO:0000313" key="11">
    <source>
        <dbReference type="Proteomes" id="UP000324748"/>
    </source>
</evidence>
<comment type="catalytic activity">
    <reaction evidence="6">
        <text>2 superoxide + 2 H(+) = H2O2 + O2</text>
        <dbReference type="Rhea" id="RHEA:20696"/>
        <dbReference type="ChEBI" id="CHEBI:15378"/>
        <dbReference type="ChEBI" id="CHEBI:15379"/>
        <dbReference type="ChEBI" id="CHEBI:16240"/>
        <dbReference type="ChEBI" id="CHEBI:18421"/>
        <dbReference type="EC" id="1.15.1.1"/>
    </reaction>
</comment>
<dbReference type="GO" id="GO:0004784">
    <property type="term" value="F:superoxide dismutase activity"/>
    <property type="evidence" value="ECO:0007669"/>
    <property type="project" value="UniProtKB-EC"/>
</dbReference>